<dbReference type="PROSITE" id="PS51257">
    <property type="entry name" value="PROKAR_LIPOPROTEIN"/>
    <property type="match status" value="1"/>
</dbReference>
<organism evidence="1 2">
    <name type="scientific">Duganella alba</name>
    <dbReference type="NCBI Taxonomy" id="2666081"/>
    <lineage>
        <taxon>Bacteria</taxon>
        <taxon>Pseudomonadati</taxon>
        <taxon>Pseudomonadota</taxon>
        <taxon>Betaproteobacteria</taxon>
        <taxon>Burkholderiales</taxon>
        <taxon>Oxalobacteraceae</taxon>
        <taxon>Telluria group</taxon>
        <taxon>Duganella</taxon>
    </lineage>
</organism>
<sequence>MSRRLVVAFAAVSMLLTGCLIPERFNAKAEFQPDGSYSFTYAGTAVHAMAAMQLAKAGKLTAKDDESLEREVAALKRNPDVRRATYKGNGRYDLALESKRKSGQALDVLSIFTVRTGKDGVITIASGELDEKGKKQLAQLGIKLDGTLDITVPKNAEVLSHNATSAPSLLGLVGTYSWKIGSIEQRPFMKIRMKS</sequence>
<name>A0A6L5QAF1_9BURK</name>
<evidence type="ECO:0000313" key="1">
    <source>
        <dbReference type="EMBL" id="MRX06783.1"/>
    </source>
</evidence>
<protein>
    <submittedName>
        <fullName evidence="1">Uncharacterized protein</fullName>
    </submittedName>
</protein>
<dbReference type="RefSeq" id="WP_154367622.1">
    <property type="nucleotide sequence ID" value="NZ_WKJM01000002.1"/>
</dbReference>
<evidence type="ECO:0000313" key="2">
    <source>
        <dbReference type="Proteomes" id="UP000481037"/>
    </source>
</evidence>
<keyword evidence="2" id="KW-1185">Reference proteome</keyword>
<gene>
    <name evidence="1" type="ORF">GJ697_02935</name>
</gene>
<dbReference type="Proteomes" id="UP000481037">
    <property type="component" value="Unassembled WGS sequence"/>
</dbReference>
<dbReference type="EMBL" id="WKJM01000002">
    <property type="protein sequence ID" value="MRX06783.1"/>
    <property type="molecule type" value="Genomic_DNA"/>
</dbReference>
<accession>A0A6L5QAF1</accession>
<dbReference type="AlphaFoldDB" id="A0A6L5QAF1"/>
<reference evidence="1 2" key="1">
    <citation type="submission" date="2019-11" db="EMBL/GenBank/DDBJ databases">
        <title>Novel species isolated from a subtropical stream in China.</title>
        <authorList>
            <person name="Lu H."/>
        </authorList>
    </citation>
    <scope>NUCLEOTIDE SEQUENCE [LARGE SCALE GENOMIC DNA]</scope>
    <source>
        <strain evidence="1 2">FT25W</strain>
    </source>
</reference>
<comment type="caution">
    <text evidence="1">The sequence shown here is derived from an EMBL/GenBank/DDBJ whole genome shotgun (WGS) entry which is preliminary data.</text>
</comment>
<proteinExistence type="predicted"/>